<dbReference type="EMBL" id="LPUF01000002">
    <property type="protein sequence ID" value="OQK16084.1"/>
    <property type="molecule type" value="Genomic_DNA"/>
</dbReference>
<feature type="domain" description="Sodium/calcium exchanger membrane region" evidence="6">
    <location>
        <begin position="6"/>
        <end position="144"/>
    </location>
</feature>
<feature type="transmembrane region" description="Helical" evidence="5">
    <location>
        <begin position="240"/>
        <end position="262"/>
    </location>
</feature>
<evidence type="ECO:0000256" key="5">
    <source>
        <dbReference type="SAM" id="Phobius"/>
    </source>
</evidence>
<dbReference type="PANTHER" id="PTHR10846:SF8">
    <property type="entry name" value="INNER MEMBRANE PROTEIN YRBG"/>
    <property type="match status" value="1"/>
</dbReference>
<gene>
    <name evidence="7" type="ORF">AU255_13320</name>
</gene>
<dbReference type="Proteomes" id="UP000191980">
    <property type="component" value="Unassembled WGS sequence"/>
</dbReference>
<feature type="transmembrane region" description="Helical" evidence="5">
    <location>
        <begin position="329"/>
        <end position="347"/>
    </location>
</feature>
<dbReference type="PANTHER" id="PTHR10846">
    <property type="entry name" value="SODIUM/POTASSIUM/CALCIUM EXCHANGER"/>
    <property type="match status" value="1"/>
</dbReference>
<dbReference type="GO" id="GO:0005262">
    <property type="term" value="F:calcium channel activity"/>
    <property type="evidence" value="ECO:0007669"/>
    <property type="project" value="TreeGrafter"/>
</dbReference>
<feature type="transmembrane region" description="Helical" evidence="5">
    <location>
        <begin position="172"/>
        <end position="194"/>
    </location>
</feature>
<keyword evidence="4 5" id="KW-0472">Membrane</keyword>
<dbReference type="GO" id="GO:0005886">
    <property type="term" value="C:plasma membrane"/>
    <property type="evidence" value="ECO:0007669"/>
    <property type="project" value="TreeGrafter"/>
</dbReference>
<feature type="transmembrane region" description="Helical" evidence="5">
    <location>
        <begin position="32"/>
        <end position="50"/>
    </location>
</feature>
<feature type="domain" description="Sodium/calcium exchanger membrane region" evidence="6">
    <location>
        <begin position="176"/>
        <end position="318"/>
    </location>
</feature>
<feature type="transmembrane region" description="Helical" evidence="5">
    <location>
        <begin position="304"/>
        <end position="323"/>
    </location>
</feature>
<dbReference type="OrthoDB" id="9794225at2"/>
<accession>A0A1V8M3E9</accession>
<comment type="subcellular location">
    <subcellularLocation>
        <location evidence="1">Membrane</location>
        <topology evidence="1">Multi-pass membrane protein</topology>
    </subcellularLocation>
</comment>
<dbReference type="InterPro" id="IPR004481">
    <property type="entry name" value="K/Na/Ca-exchanger"/>
</dbReference>
<dbReference type="NCBIfam" id="TIGR00367">
    <property type="entry name" value="calcium/sodium antiporter"/>
    <property type="match status" value="1"/>
</dbReference>
<feature type="transmembrane region" description="Helical" evidence="5">
    <location>
        <begin position="274"/>
        <end position="297"/>
    </location>
</feature>
<protein>
    <submittedName>
        <fullName evidence="7">Sodium:calcium antiporter</fullName>
    </submittedName>
</protein>
<sequence length="354" mass="37497">MDNLTLVLFVLGLVFLVGGAEALVRGSSRLAATFGVSPLVVGLTVVAFGTSAPELAVSVRSALIGQAGANIAIGNVVGSNIANVLLILGIAALVAPLVVSQRLIRRDAPFMIGVSILLYIFALDGSINRVEGLTLFIMVLTYTGHVIRSSRRENAVIQAEYAAEFRQTKNTLFKDIILIVLGLVLLVLGSQWLVDSAVSIAHALAVSDLVIGLTVVAVGTSLPELATSIVASFRGETDIAVGNVVGSNLFNILCVIGLSALVAPDGVLVATEALAFDIPAMIAVAMLCLPVFFTGYLISRWEGLVFLGYYLVYMLWLVLNSAYREYLATGLHAIIPLTILTLVVLSLRQLRIKH</sequence>
<dbReference type="RefSeq" id="WP_080523463.1">
    <property type="nucleotide sequence ID" value="NZ_LPUF01000002.1"/>
</dbReference>
<dbReference type="STRING" id="1420851.AU255_13320"/>
<dbReference type="Pfam" id="PF01699">
    <property type="entry name" value="Na_Ca_ex"/>
    <property type="match status" value="2"/>
</dbReference>
<organism evidence="7 8">
    <name type="scientific">Methyloprofundus sedimenti</name>
    <dbReference type="NCBI Taxonomy" id="1420851"/>
    <lineage>
        <taxon>Bacteria</taxon>
        <taxon>Pseudomonadati</taxon>
        <taxon>Pseudomonadota</taxon>
        <taxon>Gammaproteobacteria</taxon>
        <taxon>Methylococcales</taxon>
        <taxon>Methylococcaceae</taxon>
        <taxon>Methyloprofundus</taxon>
    </lineage>
</organism>
<keyword evidence="2 5" id="KW-0812">Transmembrane</keyword>
<dbReference type="GO" id="GO:0006874">
    <property type="term" value="P:intracellular calcium ion homeostasis"/>
    <property type="evidence" value="ECO:0007669"/>
    <property type="project" value="TreeGrafter"/>
</dbReference>
<reference evidence="7 8" key="1">
    <citation type="submission" date="2015-12" db="EMBL/GenBank/DDBJ databases">
        <authorList>
            <person name="Shamseldin A."/>
            <person name="Moawad H."/>
            <person name="Abd El-Rahim W.M."/>
            <person name="Sadowsky M.J."/>
        </authorList>
    </citation>
    <scope>NUCLEOTIDE SEQUENCE [LARGE SCALE GENOMIC DNA]</scope>
    <source>
        <strain evidence="7 8">WF1</strain>
    </source>
</reference>
<dbReference type="Gene3D" id="1.20.1420.30">
    <property type="entry name" value="NCX, central ion-binding region"/>
    <property type="match status" value="2"/>
</dbReference>
<feature type="transmembrane region" description="Helical" evidence="5">
    <location>
        <begin position="108"/>
        <end position="127"/>
    </location>
</feature>
<evidence type="ECO:0000256" key="3">
    <source>
        <dbReference type="ARBA" id="ARBA00022989"/>
    </source>
</evidence>
<proteinExistence type="predicted"/>
<keyword evidence="8" id="KW-1185">Reference proteome</keyword>
<evidence type="ECO:0000259" key="6">
    <source>
        <dbReference type="Pfam" id="PF01699"/>
    </source>
</evidence>
<evidence type="ECO:0000256" key="2">
    <source>
        <dbReference type="ARBA" id="ARBA00022692"/>
    </source>
</evidence>
<evidence type="ECO:0000256" key="4">
    <source>
        <dbReference type="ARBA" id="ARBA00023136"/>
    </source>
</evidence>
<keyword evidence="3 5" id="KW-1133">Transmembrane helix</keyword>
<dbReference type="GO" id="GO:0008273">
    <property type="term" value="F:calcium, potassium:sodium antiporter activity"/>
    <property type="evidence" value="ECO:0007669"/>
    <property type="project" value="TreeGrafter"/>
</dbReference>
<evidence type="ECO:0000313" key="8">
    <source>
        <dbReference type="Proteomes" id="UP000191980"/>
    </source>
</evidence>
<feature type="transmembrane region" description="Helical" evidence="5">
    <location>
        <begin position="81"/>
        <end position="99"/>
    </location>
</feature>
<feature type="transmembrane region" description="Helical" evidence="5">
    <location>
        <begin position="133"/>
        <end position="151"/>
    </location>
</feature>
<dbReference type="InterPro" id="IPR004837">
    <property type="entry name" value="NaCa_Exmemb"/>
</dbReference>
<dbReference type="Gene3D" id="6.10.280.80">
    <property type="entry name" value="NCX, peripheral helical region"/>
    <property type="match status" value="1"/>
</dbReference>
<evidence type="ECO:0000256" key="1">
    <source>
        <dbReference type="ARBA" id="ARBA00004141"/>
    </source>
</evidence>
<comment type="caution">
    <text evidence="7">The sequence shown here is derived from an EMBL/GenBank/DDBJ whole genome shotgun (WGS) entry which is preliminary data.</text>
</comment>
<evidence type="ECO:0000313" key="7">
    <source>
        <dbReference type="EMBL" id="OQK16084.1"/>
    </source>
</evidence>
<name>A0A1V8M3E9_9GAMM</name>
<dbReference type="AlphaFoldDB" id="A0A1V8M3E9"/>
<dbReference type="InterPro" id="IPR044880">
    <property type="entry name" value="NCX_ion-bd_dom_sf"/>
</dbReference>